<dbReference type="InterPro" id="IPR025263">
    <property type="entry name" value="YhdP_central"/>
</dbReference>
<dbReference type="AlphaFoldDB" id="A0A831UB53"/>
<dbReference type="GO" id="GO:0005886">
    <property type="term" value="C:plasma membrane"/>
    <property type="evidence" value="ECO:0007669"/>
    <property type="project" value="TreeGrafter"/>
</dbReference>
<organism evidence="2">
    <name type="scientific">Geobacter metallireducens</name>
    <dbReference type="NCBI Taxonomy" id="28232"/>
    <lineage>
        <taxon>Bacteria</taxon>
        <taxon>Pseudomonadati</taxon>
        <taxon>Thermodesulfobacteriota</taxon>
        <taxon>Desulfuromonadia</taxon>
        <taxon>Geobacterales</taxon>
        <taxon>Geobacteraceae</taxon>
        <taxon>Geobacter</taxon>
    </lineage>
</organism>
<reference evidence="2" key="1">
    <citation type="journal article" date="2020" name="mSystems">
        <title>Genome- and Community-Level Interaction Insights into Carbon Utilization and Element Cycling Functions of Hydrothermarchaeota in Hydrothermal Sediment.</title>
        <authorList>
            <person name="Zhou Z."/>
            <person name="Liu Y."/>
            <person name="Xu W."/>
            <person name="Pan J."/>
            <person name="Luo Z.H."/>
            <person name="Li M."/>
        </authorList>
    </citation>
    <scope>NUCLEOTIDE SEQUENCE [LARGE SCALE GENOMIC DNA]</scope>
    <source>
        <strain evidence="2">SpSt-349</strain>
    </source>
</reference>
<accession>A0A831UB53</accession>
<dbReference type="GO" id="GO:0090313">
    <property type="term" value="P:regulation of protein targeting to membrane"/>
    <property type="evidence" value="ECO:0007669"/>
    <property type="project" value="TreeGrafter"/>
</dbReference>
<dbReference type="EMBL" id="DSOV01000017">
    <property type="protein sequence ID" value="HEN41732.1"/>
    <property type="molecule type" value="Genomic_DNA"/>
</dbReference>
<evidence type="ECO:0000259" key="1">
    <source>
        <dbReference type="Pfam" id="PF13116"/>
    </source>
</evidence>
<dbReference type="PANTHER" id="PTHR30441:SF4">
    <property type="entry name" value="PROTEIN ASMA"/>
    <property type="match status" value="1"/>
</dbReference>
<feature type="domain" description="YhdP central" evidence="1">
    <location>
        <begin position="418"/>
        <end position="1044"/>
    </location>
</feature>
<gene>
    <name evidence="2" type="ORF">ENQ87_05035</name>
</gene>
<proteinExistence type="predicted"/>
<dbReference type="InterPro" id="IPR008023">
    <property type="entry name" value="DUF748"/>
</dbReference>
<name>A0A831UB53_GEOME</name>
<evidence type="ECO:0000313" key="2">
    <source>
        <dbReference type="EMBL" id="HEN41732.1"/>
    </source>
</evidence>
<protein>
    <submittedName>
        <fullName evidence="2">DUF3971 domain-containing protein</fullName>
    </submittedName>
</protein>
<dbReference type="InterPro" id="IPR052894">
    <property type="entry name" value="AsmA-related"/>
</dbReference>
<dbReference type="PANTHER" id="PTHR30441">
    <property type="entry name" value="DUF748 DOMAIN-CONTAINING PROTEIN"/>
    <property type="match status" value="1"/>
</dbReference>
<comment type="caution">
    <text evidence="2">The sequence shown here is derived from an EMBL/GenBank/DDBJ whole genome shotgun (WGS) entry which is preliminary data.</text>
</comment>
<dbReference type="Pfam" id="PF05359">
    <property type="entry name" value="DUF748"/>
    <property type="match status" value="1"/>
</dbReference>
<dbReference type="Pfam" id="PF13116">
    <property type="entry name" value="YhdP"/>
    <property type="match status" value="1"/>
</dbReference>
<sequence length="1081" mass="118415">MISRRAKSFLIVTLLILGVLVGGIASIFLANFHKLDTYKDQILAEVQKSLNRQVTYEKGDVTFRLFPALSFSNVVIKERDGLGTFATAKRVSFRLALLPLLERKIVIGKLEIEQPSVRIIRGRDGIFNISDLLEQKEKKDAAPLRVRGIRLRDGNITFADQAAAAGGVVTRLEKTNLELNRIARGKETDFIIAATLVQGAATATLYARGSADIPRQGQPLTETRLDAKIEARNLSAGHFWPYYGRFVPFDPLAGFFDLKGTIHGTTADFTSKGTVHVTGLRFSYPQVFHAILTPRDIRLDYRLKRDQRQVDISDIDFRMDGLMVTGSCAIRDIDTSDPRIVARAAIEPFKLERFFHYIPFGIIADDASQFIEQYIKAGTYRLDEGRLDGRISQILHMEKDQNYNILSIKARVLEGGMVDLGDGVPPFNSIKGDLVLSGKNFLLRNMSGKFGTSPFTLNGMIADYPLDTPSSYPFTAIVTPRQPELAWLLEDHLDGRLSFSGTTQLNITGAGHTSAYRLSGDWNLASAGYSATNIIAKPAGTANQLSFTMDLSPSGMDAFSCQYQLPPLSLALSTQYRPGKDVPHHVEIRTNQFEVATIAPLLPRVSPYQPLGRMQITAKADGNAETIGGLNWGGEVLLAGAALQPPGNIRRVHTINGAIRFKGNSLETPRLSAMVGNSLIHGTGTLTDFDNPSLSIEFSAPTLDVADLGLRPPEGKSLKVRKVQGTISLARDTLQVRSLAATVNDTALSLKGTVEKLRSPRIDIAVASPFLNIEDILLLAALEPARKEPARDAAASFKATVNAQEGQFKGMKFNKLHAVAMLEDRILYLQPFECGAFGGRLGGTLRADFGSNGSTRYQTNFKADRVSAEELVQALNLRLHNEIITGALTLQTDVTARGDTAAELKRTILGNVRLHLEDGKLRRFSVLSKIFSVLNVSQLFKFQLPDMVTDGMPYNRIDATLSLKDGVIATKDFFIDSNAMNISAVGSINLVKEEIDVTVGVQPLQTVDKVVNRIPIVGWILTGKDKHLISTYFEAKGKLGDPVVNAVPVKSLTRGVLDIFMRVFQLPGKLVTDTGEVIIGK</sequence>